<dbReference type="PRINTS" id="PR00332">
    <property type="entry name" value="HISTRIAD"/>
</dbReference>
<gene>
    <name evidence="3" type="ORF">VP91_00013400</name>
</gene>
<dbReference type="PANTHER" id="PTHR42997:SF1">
    <property type="entry name" value="AP-4-A PHOSPHORYLASE"/>
    <property type="match status" value="1"/>
</dbReference>
<evidence type="ECO:0000259" key="2">
    <source>
        <dbReference type="PROSITE" id="PS51084"/>
    </source>
</evidence>
<dbReference type="Pfam" id="PF01230">
    <property type="entry name" value="HIT"/>
    <property type="match status" value="1"/>
</dbReference>
<dbReference type="SUPFAM" id="SSF54197">
    <property type="entry name" value="HIT-like"/>
    <property type="match status" value="1"/>
</dbReference>
<dbReference type="PROSITE" id="PS51084">
    <property type="entry name" value="HIT_2"/>
    <property type="match status" value="1"/>
</dbReference>
<dbReference type="InterPro" id="IPR001310">
    <property type="entry name" value="Histidine_triad_HIT"/>
</dbReference>
<name>A0ABX1T564_PELUQ</name>
<comment type="caution">
    <text evidence="3">The sequence shown here is derived from an EMBL/GenBank/DDBJ whole genome shotgun (WGS) entry which is preliminary data.</text>
</comment>
<dbReference type="InterPro" id="IPR011146">
    <property type="entry name" value="HIT-like"/>
</dbReference>
<feature type="domain" description="HIT" evidence="2">
    <location>
        <begin position="6"/>
        <end position="113"/>
    </location>
</feature>
<keyword evidence="4" id="KW-1185">Reference proteome</keyword>
<evidence type="ECO:0000256" key="1">
    <source>
        <dbReference type="PROSITE-ProRule" id="PRU00464"/>
    </source>
</evidence>
<organism evidence="3 4">
    <name type="scientific">Pelagibacter ubique</name>
    <dbReference type="NCBI Taxonomy" id="198252"/>
    <lineage>
        <taxon>Bacteria</taxon>
        <taxon>Pseudomonadati</taxon>
        <taxon>Pseudomonadota</taxon>
        <taxon>Alphaproteobacteria</taxon>
        <taxon>Candidatus Pelagibacterales</taxon>
        <taxon>Candidatus Pelagibacteraceae</taxon>
        <taxon>Candidatus Pelagibacter</taxon>
    </lineage>
</organism>
<keyword evidence="3" id="KW-0378">Hydrolase</keyword>
<dbReference type="InterPro" id="IPR036265">
    <property type="entry name" value="HIT-like_sf"/>
</dbReference>
<accession>A0ABX1T564</accession>
<dbReference type="EMBL" id="LANA01000002">
    <property type="protein sequence ID" value="NMN68174.1"/>
    <property type="molecule type" value="Genomic_DNA"/>
</dbReference>
<dbReference type="InterPro" id="IPR052908">
    <property type="entry name" value="AP-4-A_phosphorylase"/>
</dbReference>
<sequence length="132" mass="14873">MRDPNNPCLFCNINESGLADENLLAYASYDTYPVSELHCLIIPKRHVKDYFELSTDEVIACNKLIKKIKESILLKDPLVKGFNIGTNAGKSAGQSVFHCHIHLIPRREGDVENPQGGVRSVIPLKQHYKRKS</sequence>
<dbReference type="RefSeq" id="WP_169036663.1">
    <property type="nucleotide sequence ID" value="NZ_LANA01000002.1"/>
</dbReference>
<dbReference type="Gene3D" id="3.30.428.10">
    <property type="entry name" value="HIT-like"/>
    <property type="match status" value="1"/>
</dbReference>
<dbReference type="GO" id="GO:0016787">
    <property type="term" value="F:hydrolase activity"/>
    <property type="evidence" value="ECO:0007669"/>
    <property type="project" value="UniProtKB-KW"/>
</dbReference>
<evidence type="ECO:0000313" key="3">
    <source>
        <dbReference type="EMBL" id="NMN68174.1"/>
    </source>
</evidence>
<reference evidence="3 4" key="1">
    <citation type="submission" date="2019-07" db="EMBL/GenBank/DDBJ databases">
        <title>SAR11 Genome Evolution.</title>
        <authorList>
            <person name="Giovannoni S."/>
        </authorList>
    </citation>
    <scope>NUCLEOTIDE SEQUENCE [LARGE SCALE GENOMIC DNA]</scope>
    <source>
        <strain evidence="3 4">HTCC9565</strain>
    </source>
</reference>
<protein>
    <submittedName>
        <fullName evidence="3">Diadenosine tetraphosphate (Ap4A) HIT family hydrolase</fullName>
    </submittedName>
</protein>
<dbReference type="Proteomes" id="UP001166004">
    <property type="component" value="Unassembled WGS sequence"/>
</dbReference>
<evidence type="ECO:0000313" key="4">
    <source>
        <dbReference type="Proteomes" id="UP001166004"/>
    </source>
</evidence>
<dbReference type="PANTHER" id="PTHR42997">
    <property type="entry name" value="HIT FAMILY HYDROLASE"/>
    <property type="match status" value="1"/>
</dbReference>
<proteinExistence type="predicted"/>
<feature type="short sequence motif" description="Histidine triad motif" evidence="1">
    <location>
        <begin position="98"/>
        <end position="102"/>
    </location>
</feature>